<dbReference type="Pfam" id="PF13186">
    <property type="entry name" value="SPASM"/>
    <property type="match status" value="1"/>
</dbReference>
<dbReference type="InterPro" id="IPR023885">
    <property type="entry name" value="4Fe4S-binding_SPASM_dom"/>
</dbReference>
<reference evidence="2 3" key="1">
    <citation type="journal article" date="2020" name="Biotechnol. Biofuels">
        <title>New insights from the biogas microbiome by comprehensive genome-resolved metagenomics of nearly 1600 species originating from multiple anaerobic digesters.</title>
        <authorList>
            <person name="Campanaro S."/>
            <person name="Treu L."/>
            <person name="Rodriguez-R L.M."/>
            <person name="Kovalovszki A."/>
            <person name="Ziels R.M."/>
            <person name="Maus I."/>
            <person name="Zhu X."/>
            <person name="Kougias P.G."/>
            <person name="Basile A."/>
            <person name="Luo G."/>
            <person name="Schluter A."/>
            <person name="Konstantinidis K.T."/>
            <person name="Angelidaki I."/>
        </authorList>
    </citation>
    <scope>NUCLEOTIDE SEQUENCE [LARGE SCALE GENOMIC DNA]</scope>
    <source>
        <strain evidence="2">AS27yjCOA_65</strain>
    </source>
</reference>
<evidence type="ECO:0000259" key="1">
    <source>
        <dbReference type="Pfam" id="PF13186"/>
    </source>
</evidence>
<dbReference type="InterPro" id="IPR058240">
    <property type="entry name" value="rSAM_sf"/>
</dbReference>
<evidence type="ECO:0000313" key="2">
    <source>
        <dbReference type="EMBL" id="NMC64081.1"/>
    </source>
</evidence>
<evidence type="ECO:0000313" key="3">
    <source>
        <dbReference type="Proteomes" id="UP000524246"/>
    </source>
</evidence>
<dbReference type="Gene3D" id="3.20.20.70">
    <property type="entry name" value="Aldolase class I"/>
    <property type="match status" value="1"/>
</dbReference>
<sequence length="271" mass="31365">MKSFEEILKQIISFCKKMPLPLISFAAYNEPSMDPFFIDRLMLLNKFGFTYWWISNASCMTNKIQRFLREYNPKITNFHINMPSCEPERLSKLVGITQFEAQKHIKSMSIFLEENPKLAKRVLFVVHGDGSPEHKQDFQRVLQWATVYSAKAVQASLVNRAGMLKGVGTYVEHSYPSLLFCGAHYTSNIYIGVEGNVYLCCHDYYKKTSFGNLKDQSLQCLLSCPQHKVAEKMLKDKFCRYCVFALGPWARTKNIIARASRRIRRAFHLAD</sequence>
<feature type="domain" description="4Fe4S-binding SPASM" evidence="1">
    <location>
        <begin position="186"/>
        <end position="242"/>
    </location>
</feature>
<dbReference type="CDD" id="cd21109">
    <property type="entry name" value="SPASM"/>
    <property type="match status" value="1"/>
</dbReference>
<protein>
    <recommendedName>
        <fullName evidence="1">4Fe4S-binding SPASM domain-containing protein</fullName>
    </recommendedName>
</protein>
<dbReference type="SUPFAM" id="SSF102114">
    <property type="entry name" value="Radical SAM enzymes"/>
    <property type="match status" value="1"/>
</dbReference>
<name>A0A7X9FTY4_9DELT</name>
<comment type="caution">
    <text evidence="2">The sequence shown here is derived from an EMBL/GenBank/DDBJ whole genome shotgun (WGS) entry which is preliminary data.</text>
</comment>
<proteinExistence type="predicted"/>
<dbReference type="EMBL" id="JAAZON010000596">
    <property type="protein sequence ID" value="NMC64081.1"/>
    <property type="molecule type" value="Genomic_DNA"/>
</dbReference>
<gene>
    <name evidence="2" type="ORF">GYA55_13035</name>
</gene>
<dbReference type="InterPro" id="IPR013785">
    <property type="entry name" value="Aldolase_TIM"/>
</dbReference>
<organism evidence="2 3">
    <name type="scientific">SAR324 cluster bacterium</name>
    <dbReference type="NCBI Taxonomy" id="2024889"/>
    <lineage>
        <taxon>Bacteria</taxon>
        <taxon>Deltaproteobacteria</taxon>
        <taxon>SAR324 cluster</taxon>
    </lineage>
</organism>
<dbReference type="AlphaFoldDB" id="A0A7X9FTY4"/>
<dbReference type="Proteomes" id="UP000524246">
    <property type="component" value="Unassembled WGS sequence"/>
</dbReference>
<accession>A0A7X9FTY4</accession>